<dbReference type="AlphaFoldDB" id="A0A849L0U6"/>
<dbReference type="Pfam" id="PF13701">
    <property type="entry name" value="DDE_Tnp_1_4"/>
    <property type="match status" value="1"/>
</dbReference>
<protein>
    <submittedName>
        <fullName evidence="2">Transposase</fullName>
    </submittedName>
</protein>
<dbReference type="EMBL" id="JABFBC010000001">
    <property type="protein sequence ID" value="NNU79880.1"/>
    <property type="molecule type" value="Genomic_DNA"/>
</dbReference>
<dbReference type="Proteomes" id="UP000572377">
    <property type="component" value="Unassembled WGS sequence"/>
</dbReference>
<organism evidence="2 3">
    <name type="scientific">Halovulum dunhuangense</name>
    <dbReference type="NCBI Taxonomy" id="1505036"/>
    <lineage>
        <taxon>Bacteria</taxon>
        <taxon>Pseudomonadati</taxon>
        <taxon>Pseudomonadota</taxon>
        <taxon>Alphaproteobacteria</taxon>
        <taxon>Rhodobacterales</taxon>
        <taxon>Paracoccaceae</taxon>
        <taxon>Halovulum</taxon>
    </lineage>
</organism>
<accession>A0A849L0U6</accession>
<dbReference type="InterPro" id="IPR025668">
    <property type="entry name" value="Tnp_DDE_dom"/>
</dbReference>
<proteinExistence type="predicted"/>
<gene>
    <name evidence="2" type="ORF">HMH01_05430</name>
</gene>
<sequence>MTREGSDIVRSGQAKAEWNGHYNARIYHPLITPIAATGDMLDARLRAGNVGTAEGALDVILDVVDRARKSVCDVAMVRIDAGFPSAALLAGLEARGIDHVSALRANPV</sequence>
<evidence type="ECO:0000313" key="3">
    <source>
        <dbReference type="Proteomes" id="UP000572377"/>
    </source>
</evidence>
<name>A0A849L0U6_9RHOB</name>
<feature type="domain" description="Transposase DDE" evidence="1">
    <location>
        <begin position="9"/>
        <end position="106"/>
    </location>
</feature>
<reference evidence="2 3" key="1">
    <citation type="submission" date="2020-05" db="EMBL/GenBank/DDBJ databases">
        <title>Gimesia benthica sp. nov., a novel planctomycete isolated from a deep-sea water sample of the Northwest Indian Ocean.</title>
        <authorList>
            <person name="Wang J."/>
            <person name="Ruan C."/>
            <person name="Song L."/>
            <person name="Zhu Y."/>
            <person name="Li A."/>
            <person name="Zheng X."/>
            <person name="Wang L."/>
            <person name="Lu Z."/>
            <person name="Huang Y."/>
            <person name="Du W."/>
            <person name="Zhou Y."/>
            <person name="Huang L."/>
            <person name="Dai X."/>
        </authorList>
    </citation>
    <scope>NUCLEOTIDE SEQUENCE [LARGE SCALE GENOMIC DNA]</scope>
    <source>
        <strain evidence="2 3">YYQ-30</strain>
    </source>
</reference>
<keyword evidence="3" id="KW-1185">Reference proteome</keyword>
<comment type="caution">
    <text evidence="2">The sequence shown here is derived from an EMBL/GenBank/DDBJ whole genome shotgun (WGS) entry which is preliminary data.</text>
</comment>
<evidence type="ECO:0000313" key="2">
    <source>
        <dbReference type="EMBL" id="NNU79880.1"/>
    </source>
</evidence>
<evidence type="ECO:0000259" key="1">
    <source>
        <dbReference type="Pfam" id="PF13701"/>
    </source>
</evidence>
<dbReference type="RefSeq" id="WP_171323217.1">
    <property type="nucleotide sequence ID" value="NZ_JABFBC010000001.1"/>
</dbReference>